<organism evidence="1">
    <name type="scientific">Hexamita inflata</name>
    <dbReference type="NCBI Taxonomy" id="28002"/>
    <lineage>
        <taxon>Eukaryota</taxon>
        <taxon>Metamonada</taxon>
        <taxon>Diplomonadida</taxon>
        <taxon>Hexamitidae</taxon>
        <taxon>Hexamitinae</taxon>
        <taxon>Hexamita</taxon>
    </lineage>
</organism>
<dbReference type="AlphaFoldDB" id="A0AA86R5W3"/>
<name>A0AA86R5W3_9EUKA</name>
<evidence type="ECO:0000313" key="1">
    <source>
        <dbReference type="EMBL" id="CAI9966572.1"/>
    </source>
</evidence>
<keyword evidence="3" id="KW-1185">Reference proteome</keyword>
<evidence type="ECO:0000313" key="3">
    <source>
        <dbReference type="Proteomes" id="UP001642409"/>
    </source>
</evidence>
<comment type="caution">
    <text evidence="1">The sequence shown here is derived from an EMBL/GenBank/DDBJ whole genome shotgun (WGS) entry which is preliminary data.</text>
</comment>
<evidence type="ECO:0000313" key="2">
    <source>
        <dbReference type="EMBL" id="CAL6032794.1"/>
    </source>
</evidence>
<dbReference type="EMBL" id="CATOUU010001007">
    <property type="protein sequence ID" value="CAI9966572.1"/>
    <property type="molecule type" value="Genomic_DNA"/>
</dbReference>
<reference evidence="2 3" key="2">
    <citation type="submission" date="2024-07" db="EMBL/GenBank/DDBJ databases">
        <authorList>
            <person name="Akdeniz Z."/>
        </authorList>
    </citation>
    <scope>NUCLEOTIDE SEQUENCE [LARGE SCALE GENOMIC DNA]</scope>
</reference>
<protein>
    <submittedName>
        <fullName evidence="2">Hypothetical_protein</fullName>
    </submittedName>
</protein>
<dbReference type="EMBL" id="CAXDID020000123">
    <property type="protein sequence ID" value="CAL6032794.1"/>
    <property type="molecule type" value="Genomic_DNA"/>
</dbReference>
<gene>
    <name evidence="2" type="ORF">HINF_LOCUS34660</name>
    <name evidence="1" type="ORF">HINF_LOCUS54217</name>
</gene>
<sequence length="322" mass="37813">MNFPVREKIDVYVYSSPSCPPTRIVTNFIARTQKPKSAPLKKQRLNHSPSSSRLETIVTDKTPKRNYQVPHGLNYTDPGRFDLQKVSEDLILNAVVHIKNIKQEIVRQQYTNYQRRNPYVEKQSKQVEYDIKSVRIQKELDAVLERRNQGPGVEHKYVRPRLIQQNGKGLKVNNNACIEKEQDNEKEVKNAHIRAQSAPKYILREQQKQENTQTSIRRKTPNLHNTINETFTRPVTQLFNPEQEKFNESIIKQKQKVHSVETPQMKIQRLRQNEHKQISLKLNEGLKCQPIQAVQIAHVISLDEIRKHAQERRKWNAQQAME</sequence>
<dbReference type="Proteomes" id="UP001642409">
    <property type="component" value="Unassembled WGS sequence"/>
</dbReference>
<accession>A0AA86R5W3</accession>
<proteinExistence type="predicted"/>
<reference evidence="1" key="1">
    <citation type="submission" date="2023-06" db="EMBL/GenBank/DDBJ databases">
        <authorList>
            <person name="Kurt Z."/>
        </authorList>
    </citation>
    <scope>NUCLEOTIDE SEQUENCE</scope>
</reference>